<gene>
    <name evidence="14" type="ORF">IFM60648_07838</name>
</gene>
<feature type="transmembrane region" description="Helical" evidence="11">
    <location>
        <begin position="12"/>
        <end position="34"/>
    </location>
</feature>
<evidence type="ECO:0000256" key="1">
    <source>
        <dbReference type="ARBA" id="ARBA00004141"/>
    </source>
</evidence>
<evidence type="ECO:0000256" key="10">
    <source>
        <dbReference type="ARBA" id="ARBA00048048"/>
    </source>
</evidence>
<dbReference type="PANTHER" id="PTHR22883:SF23">
    <property type="entry name" value="PALMITOYLTRANSFERASE ZDHHC6"/>
    <property type="match status" value="1"/>
</dbReference>
<feature type="compositionally biased region" description="Basic and acidic residues" evidence="12">
    <location>
        <begin position="124"/>
        <end position="138"/>
    </location>
</feature>
<comment type="similarity">
    <text evidence="9">Belongs to the DHHC palmitoyltransferase family. PFA5 subfamily.</text>
</comment>
<keyword evidence="8 11" id="KW-0012">Acyltransferase</keyword>
<dbReference type="PROSITE" id="PS50216">
    <property type="entry name" value="DHHC"/>
    <property type="match status" value="1"/>
</dbReference>
<feature type="transmembrane region" description="Helical" evidence="11">
    <location>
        <begin position="255"/>
        <end position="285"/>
    </location>
</feature>
<evidence type="ECO:0000256" key="6">
    <source>
        <dbReference type="ARBA" id="ARBA00023139"/>
    </source>
</evidence>
<evidence type="ECO:0000259" key="13">
    <source>
        <dbReference type="Pfam" id="PF01529"/>
    </source>
</evidence>
<feature type="region of interest" description="Disordered" evidence="12">
    <location>
        <begin position="408"/>
        <end position="443"/>
    </location>
</feature>
<protein>
    <recommendedName>
        <fullName evidence="11">Palmitoyltransferase</fullName>
        <ecNumber evidence="11">2.3.1.225</ecNumber>
    </recommendedName>
</protein>
<feature type="transmembrane region" description="Helical" evidence="11">
    <location>
        <begin position="54"/>
        <end position="77"/>
    </location>
</feature>
<evidence type="ECO:0000256" key="12">
    <source>
        <dbReference type="SAM" id="MobiDB-lite"/>
    </source>
</evidence>
<organism evidence="14 15">
    <name type="scientific">Aspergillus lentulus</name>
    <dbReference type="NCBI Taxonomy" id="293939"/>
    <lineage>
        <taxon>Eukaryota</taxon>
        <taxon>Fungi</taxon>
        <taxon>Dikarya</taxon>
        <taxon>Ascomycota</taxon>
        <taxon>Pezizomycotina</taxon>
        <taxon>Eurotiomycetes</taxon>
        <taxon>Eurotiomycetidae</taxon>
        <taxon>Eurotiales</taxon>
        <taxon>Aspergillaceae</taxon>
        <taxon>Aspergillus</taxon>
        <taxon>Aspergillus subgen. Fumigati</taxon>
    </lineage>
</organism>
<proteinExistence type="inferred from homology"/>
<name>A0ABQ1ARM8_ASPLE</name>
<sequence>MARRAADKRVNLAVARIIPPILIGVFGYASYAITKPLCVDYLIYPAHHYDRKSRTGAGAAILAVYYVLLIPVLATYLRLLYNVTLDPGYLPRGTACSQNQTDSEGPKHRRRRHRRRKSGHHRSKTTEKTDRSDGGDVERGLEYNAGAKAYPLDAEGLESFYTKDVFVCQPDGRPVYCSTCCQFKTDRAHHCREVDRCVRKMDHFCPWVGGVVSETSFKFFIQFIVYTMFYCMFVLIVFAIYTAELRREAGRTNTHWIVCLALSSLFGFFAFGMTISSVQLAAYNLTTIENLNRRSAVWTLAIRVPRHILSKRWAPTFRTITYPLPPVPLAESEVAREFPVGEQHVFAILQTLPGENPFDLGSPLKNLQQVMGFSVLEWLLPIKQSPCADHSSHESAFALGPVVTRLKKEAGLETPTELESANPAEAEEIPQHEQRRGKHRRCN</sequence>
<dbReference type="Pfam" id="PF01529">
    <property type="entry name" value="DHHC"/>
    <property type="match status" value="1"/>
</dbReference>
<keyword evidence="15" id="KW-1185">Reference proteome</keyword>
<dbReference type="PANTHER" id="PTHR22883">
    <property type="entry name" value="ZINC FINGER DHHC DOMAIN CONTAINING PROTEIN"/>
    <property type="match status" value="1"/>
</dbReference>
<keyword evidence="2 11" id="KW-0808">Transferase</keyword>
<feature type="region of interest" description="Disordered" evidence="12">
    <location>
        <begin position="94"/>
        <end position="138"/>
    </location>
</feature>
<comment type="subcellular location">
    <subcellularLocation>
        <location evidence="1">Membrane</location>
        <topology evidence="1">Multi-pass membrane protein</topology>
    </subcellularLocation>
</comment>
<comment type="catalytic activity">
    <reaction evidence="10 11">
        <text>L-cysteinyl-[protein] + hexadecanoyl-CoA = S-hexadecanoyl-L-cysteinyl-[protein] + CoA</text>
        <dbReference type="Rhea" id="RHEA:36683"/>
        <dbReference type="Rhea" id="RHEA-COMP:10131"/>
        <dbReference type="Rhea" id="RHEA-COMP:11032"/>
        <dbReference type="ChEBI" id="CHEBI:29950"/>
        <dbReference type="ChEBI" id="CHEBI:57287"/>
        <dbReference type="ChEBI" id="CHEBI:57379"/>
        <dbReference type="ChEBI" id="CHEBI:74151"/>
        <dbReference type="EC" id="2.3.1.225"/>
    </reaction>
</comment>
<keyword evidence="5 11" id="KW-0472">Membrane</keyword>
<comment type="domain">
    <text evidence="11">The DHHC domain is required for palmitoyltransferase activity.</text>
</comment>
<feature type="domain" description="Palmitoyltransferase DHHC" evidence="13">
    <location>
        <begin position="174"/>
        <end position="293"/>
    </location>
</feature>
<evidence type="ECO:0000313" key="14">
    <source>
        <dbReference type="EMBL" id="GFF86827.1"/>
    </source>
</evidence>
<evidence type="ECO:0000313" key="15">
    <source>
        <dbReference type="Proteomes" id="UP000465220"/>
    </source>
</evidence>
<dbReference type="EMBL" id="BLKI01000055">
    <property type="protein sequence ID" value="GFF86827.1"/>
    <property type="molecule type" value="Genomic_DNA"/>
</dbReference>
<evidence type="ECO:0000256" key="3">
    <source>
        <dbReference type="ARBA" id="ARBA00022692"/>
    </source>
</evidence>
<evidence type="ECO:0000256" key="2">
    <source>
        <dbReference type="ARBA" id="ARBA00022679"/>
    </source>
</evidence>
<evidence type="ECO:0000256" key="11">
    <source>
        <dbReference type="RuleBase" id="RU079119"/>
    </source>
</evidence>
<reference evidence="14 15" key="1">
    <citation type="submission" date="2020-01" db="EMBL/GenBank/DDBJ databases">
        <title>Draft genome sequence of Aspergillus lentulus IFM 60648.</title>
        <authorList>
            <person name="Takahashi H."/>
            <person name="Yaguchi T."/>
        </authorList>
    </citation>
    <scope>NUCLEOTIDE SEQUENCE [LARGE SCALE GENOMIC DNA]</scope>
    <source>
        <strain evidence="14 15">IFM 60648</strain>
    </source>
</reference>
<keyword evidence="7" id="KW-0449">Lipoprotein</keyword>
<evidence type="ECO:0000256" key="9">
    <source>
        <dbReference type="ARBA" id="ARBA00038298"/>
    </source>
</evidence>
<accession>A0ABQ1ARM8</accession>
<evidence type="ECO:0000256" key="7">
    <source>
        <dbReference type="ARBA" id="ARBA00023288"/>
    </source>
</evidence>
<feature type="compositionally biased region" description="Basic residues" evidence="12">
    <location>
        <begin position="107"/>
        <end position="123"/>
    </location>
</feature>
<feature type="transmembrane region" description="Helical" evidence="11">
    <location>
        <begin position="223"/>
        <end position="243"/>
    </location>
</feature>
<comment type="caution">
    <text evidence="14">The sequence shown here is derived from an EMBL/GenBank/DDBJ whole genome shotgun (WGS) entry which is preliminary data.</text>
</comment>
<evidence type="ECO:0000256" key="8">
    <source>
        <dbReference type="ARBA" id="ARBA00023315"/>
    </source>
</evidence>
<dbReference type="InterPro" id="IPR039859">
    <property type="entry name" value="PFA4/ZDH16/20/ERF2-like"/>
</dbReference>
<evidence type="ECO:0000256" key="4">
    <source>
        <dbReference type="ARBA" id="ARBA00022989"/>
    </source>
</evidence>
<dbReference type="Proteomes" id="UP000465220">
    <property type="component" value="Unassembled WGS sequence"/>
</dbReference>
<dbReference type="EC" id="2.3.1.225" evidence="11"/>
<keyword evidence="4 11" id="KW-1133">Transmembrane helix</keyword>
<keyword evidence="3 11" id="KW-0812">Transmembrane</keyword>
<evidence type="ECO:0000256" key="5">
    <source>
        <dbReference type="ARBA" id="ARBA00023136"/>
    </source>
</evidence>
<dbReference type="InterPro" id="IPR001594">
    <property type="entry name" value="Palmitoyltrfase_DHHC"/>
</dbReference>
<keyword evidence="6" id="KW-0564">Palmitate</keyword>